<dbReference type="GO" id="GO:0005524">
    <property type="term" value="F:ATP binding"/>
    <property type="evidence" value="ECO:0007669"/>
    <property type="project" value="InterPro"/>
</dbReference>
<organism evidence="3 4">
    <name type="scientific">Desulfurispirillum indicum (strain ATCC BAA-1389 / DSM 22839 / S5)</name>
    <dbReference type="NCBI Taxonomy" id="653733"/>
    <lineage>
        <taxon>Bacteria</taxon>
        <taxon>Pseudomonadati</taxon>
        <taxon>Chrysiogenota</taxon>
        <taxon>Chrysiogenia</taxon>
        <taxon>Chrysiogenales</taxon>
        <taxon>Chrysiogenaceae</taxon>
        <taxon>Desulfurispirillum</taxon>
    </lineage>
</organism>
<dbReference type="InterPro" id="IPR000719">
    <property type="entry name" value="Prot_kinase_dom"/>
</dbReference>
<dbReference type="AlphaFoldDB" id="E6W5M1"/>
<name>E6W5M1_DESIS</name>
<sequence length="522" mass="59918">MSTHIALFFRLYNPLRIYGVFRFLLTIFLLIKRKEHFLGVRPLSPPMLLGIIQQLGTSFIKLSQVLATRTDFFDAAYIHELRKLHDQIPQMSPKDFQTVFKRAFGNGAIFVEFEHEAMASASIGQVHRATLAVDNQQVAVKLRRNAIAFMVTQDIRILSFFHHLFRPLFSDYTRNSVESVLEAFATMILQEVDMARELENLEHFRGVYATTQVRFPVPYPEYSCADALVMSFEEGYRFDDRAHLQKLDISFHDLMEKLVMFYTEQMLVKGYFHADPHPGNLLVNRQGELILLDFGMVTRIPRRIRIATIQLVKSAYERNYENLVSAARKLGIITEDAPADELQDLAEQIFDIFDDNSLNASSMQQLATDLLGSMKQMPFKLPQETIYIMRASAIVEGLGTTYIENFNGIKDILPILKQNLSRALEKENVVGKLLKEGRQFPMTLLKVQKIVDQMYDDEFTVRLNREDKLQLLDAVKSYLRQMLISVILIVSGLFVLDSSLRHALPAGVLLMLAGILKALRLR</sequence>
<dbReference type="InterPro" id="IPR004147">
    <property type="entry name" value="ABC1_dom"/>
</dbReference>
<dbReference type="SUPFAM" id="SSF56112">
    <property type="entry name" value="Protein kinase-like (PK-like)"/>
    <property type="match status" value="1"/>
</dbReference>
<feature type="domain" description="Protein kinase" evidence="2">
    <location>
        <begin position="112"/>
        <end position="479"/>
    </location>
</feature>
<dbReference type="InterPro" id="IPR011009">
    <property type="entry name" value="Kinase-like_dom_sf"/>
</dbReference>
<dbReference type="GO" id="GO:0004672">
    <property type="term" value="F:protein kinase activity"/>
    <property type="evidence" value="ECO:0007669"/>
    <property type="project" value="InterPro"/>
</dbReference>
<comment type="similarity">
    <text evidence="1">Belongs to the protein kinase superfamily. ADCK protein kinase family.</text>
</comment>
<dbReference type="InParanoid" id="E6W5M1"/>
<dbReference type="CDD" id="cd05121">
    <property type="entry name" value="ABC1_ADCK3-like"/>
    <property type="match status" value="1"/>
</dbReference>
<dbReference type="PANTHER" id="PTHR10566:SF113">
    <property type="entry name" value="PROTEIN ACTIVITY OF BC1 COMPLEX KINASE 7, CHLOROPLASTIC"/>
    <property type="match status" value="1"/>
</dbReference>
<gene>
    <name evidence="3" type="ordered locus">Selin_1317</name>
</gene>
<dbReference type="HOGENOM" id="CLU_006533_0_3_0"/>
<dbReference type="RefSeq" id="WP_013505933.1">
    <property type="nucleotide sequence ID" value="NC_014836.1"/>
</dbReference>
<reference evidence="3 4" key="1">
    <citation type="submission" date="2010-12" db="EMBL/GenBank/DDBJ databases">
        <title>Complete sequence of Desulfurispirillum indicum S5.</title>
        <authorList>
            <consortium name="US DOE Joint Genome Institute"/>
            <person name="Lucas S."/>
            <person name="Copeland A."/>
            <person name="Lapidus A."/>
            <person name="Cheng J.-F."/>
            <person name="Goodwin L."/>
            <person name="Pitluck S."/>
            <person name="Chertkov O."/>
            <person name="Held B."/>
            <person name="Detter J.C."/>
            <person name="Han C."/>
            <person name="Tapia R."/>
            <person name="Land M."/>
            <person name="Hauser L."/>
            <person name="Kyrpides N."/>
            <person name="Ivanova N."/>
            <person name="Mikhailova N."/>
            <person name="Haggblom M."/>
            <person name="Rauschenbach I."/>
            <person name="Bini E."/>
            <person name="Woyke T."/>
        </authorList>
    </citation>
    <scope>NUCLEOTIDE SEQUENCE [LARGE SCALE GENOMIC DNA]</scope>
    <source>
        <strain evidence="4">ATCC BAA-1389 / DSM 22839 / S5</strain>
    </source>
</reference>
<evidence type="ECO:0000313" key="4">
    <source>
        <dbReference type="Proteomes" id="UP000002572"/>
    </source>
</evidence>
<accession>E6W5M1</accession>
<proteinExistence type="inferred from homology"/>
<dbReference type="PROSITE" id="PS50011">
    <property type="entry name" value="PROTEIN_KINASE_DOM"/>
    <property type="match status" value="1"/>
</dbReference>
<dbReference type="PANTHER" id="PTHR10566">
    <property type="entry name" value="CHAPERONE-ACTIVITY OF BC1 COMPLEX CABC1 -RELATED"/>
    <property type="match status" value="1"/>
</dbReference>
<keyword evidence="4" id="KW-1185">Reference proteome</keyword>
<protein>
    <submittedName>
        <fullName evidence="3">ABC-1 domain-containing protein</fullName>
    </submittedName>
</protein>
<dbReference type="EMBL" id="CP002432">
    <property type="protein sequence ID" value="ADU66052.1"/>
    <property type="molecule type" value="Genomic_DNA"/>
</dbReference>
<dbReference type="InterPro" id="IPR050154">
    <property type="entry name" value="UbiB_kinase"/>
</dbReference>
<dbReference type="KEGG" id="din:Selin_1317"/>
<dbReference type="Proteomes" id="UP000002572">
    <property type="component" value="Chromosome"/>
</dbReference>
<evidence type="ECO:0000313" key="3">
    <source>
        <dbReference type="EMBL" id="ADU66052.1"/>
    </source>
</evidence>
<dbReference type="eggNOG" id="COG0661">
    <property type="taxonomic scope" value="Bacteria"/>
</dbReference>
<evidence type="ECO:0000256" key="1">
    <source>
        <dbReference type="ARBA" id="ARBA00009670"/>
    </source>
</evidence>
<evidence type="ECO:0000259" key="2">
    <source>
        <dbReference type="PROSITE" id="PS50011"/>
    </source>
</evidence>
<dbReference type="STRING" id="653733.Selin_1317"/>
<dbReference type="Pfam" id="PF03109">
    <property type="entry name" value="ABC1"/>
    <property type="match status" value="1"/>
</dbReference>